<accession>A0A0C5RLH8</accession>
<dbReference type="Proteomes" id="UP000032261">
    <property type="component" value="Chromosome"/>
</dbReference>
<proteinExistence type="predicted"/>
<dbReference type="AlphaFoldDB" id="A0A0C5RLH8"/>
<name>A0A0C5RLH8_9BACT</name>
<sequence length="487" mass="56153">MEKNRRVVVPNTQLNEKYKDSFVLSDAKATVANNKLELTTNNETINNYLSFSLPYETANNKILQKVLVAKFKDDLGTSLESTGSYEKDKFIFDTSKLSTNKLWTLTDFSIKEKGLLNDSEKVLISKLELKTDKPVYVINNDINSTNLAIQSKLRTVDINTNEDKSKTIKFYNTKLANQTVKLSLGNETDEQLVELTAQVNDGLIATFDVSNANNLENNKKYFIKKITDSNDREIADVTNLSDVEKYLYKNKFLINVERLIHPLKARDFRDVQINSPDLEKLIAPDDRKYLTFIFEYQGQTMPTVTYKGGEEKWQIDYKNLENAKEHEKTEKEIKLINPSDQGLIVNLGIPHNRHYRLKRIELKRPNRTILLYKNDQNQFNITNKYGVSEISIKDNNLQVDLIADYPKKHVNTSFTVYIRTANDEVRKVKGHVSSNFDANAKILQHKILLSSINFSLEGTKAIALSLNDEMHDKYNILNKEFELKKEN</sequence>
<evidence type="ECO:0000313" key="2">
    <source>
        <dbReference type="Proteomes" id="UP000032261"/>
    </source>
</evidence>
<dbReference type="RefSeq" id="WP_208894941.1">
    <property type="nucleotide sequence ID" value="NZ_CP009770.1"/>
</dbReference>
<dbReference type="PATRIC" id="fig|42094.4.peg.634"/>
<protein>
    <submittedName>
        <fullName evidence="1">Uncharacterized protein</fullName>
    </submittedName>
</protein>
<dbReference type="KEGG" id="ude:JM47_03180"/>
<organism evidence="1 2">
    <name type="scientific">Ureaplasma diversum</name>
    <dbReference type="NCBI Taxonomy" id="42094"/>
    <lineage>
        <taxon>Bacteria</taxon>
        <taxon>Bacillati</taxon>
        <taxon>Mycoplasmatota</taxon>
        <taxon>Mycoplasmoidales</taxon>
        <taxon>Mycoplasmoidaceae</taxon>
        <taxon>Ureaplasma</taxon>
    </lineage>
</organism>
<evidence type="ECO:0000313" key="1">
    <source>
        <dbReference type="EMBL" id="AJQ45543.1"/>
    </source>
</evidence>
<reference evidence="1 2" key="1">
    <citation type="journal article" date="2015" name="Genome Announc.">
        <title>Genome Sequence of Ureaplasma diversum Strain ATCC 49782.</title>
        <authorList>
            <person name="Marques L.M."/>
            <person name="Guimaraes A.M."/>
            <person name="Martins H.B."/>
            <person name="Rezende I.S."/>
            <person name="Barbosa M.S."/>
            <person name="Campos G.B."/>
            <person name="do Nascimento N.C."/>
            <person name="Dos Santos A.P."/>
            <person name="Amorim A.T."/>
            <person name="Santos V.M."/>
            <person name="Messick J.B."/>
            <person name="Timenetsky J."/>
        </authorList>
    </citation>
    <scope>NUCLEOTIDE SEQUENCE [LARGE SCALE GENOMIC DNA]</scope>
    <source>
        <strain evidence="1 2">ATCC 49782</strain>
    </source>
</reference>
<dbReference type="HOGENOM" id="CLU_560124_0_0_14"/>
<gene>
    <name evidence="1" type="ORF">JM47_03180</name>
</gene>
<dbReference type="EMBL" id="CP009770">
    <property type="protein sequence ID" value="AJQ45543.1"/>
    <property type="molecule type" value="Genomic_DNA"/>
</dbReference>